<sequence length="785" mass="89632">MIKTLFAQLSLILFTTVSFSQNLQSDYTESHYLEYFSLEPETIHTQLNKSKYLNSEELWFKSYIYNTKTQKPYLTTTNVYASIYNADGVLIEKKIYYTEHGMTHGNFSFKKNYLPGIYFLKVTTNWMKNFNEPHYSLIQFEIIDSQPKNTNSSNHTPEIKYDFQILPEGGHLVAESTNSIGFKITDQNEDPLVIISGDVLDSENNVVTTIKSNAFGIGKFDLNIKPDESYKIKATLKDSTIIEKSIPKANTTGITISTNNLNNETLFITLNTNKNTLPNLLKSPYYLLIHRDGFMKRIDVSFSQDKYSYTIAVPKKNLYSGINIITLFNEKNQPVLERLLFKKTKKLISDISIAGTHTGIDSTIVTLKSNKKSGYQKGISISVLPTSTKAYNENHTIAASFYLKPYIKGTIHKPNYYFSNDDRRTNYDLDLLLLTQGWSSYDWKNIFFKPQIAKYNFEAGFQIRGEINAKNKENIKEVVLFSANNELMLTSKLKNGQFSFDNLFLMDSSIVSISANTNRGKQISPGVYYNTYPTYIIDSINTKKLINKNIISRDLNSFNFIHGDFNLLDTVNISNNYTQQKERYMVNGGVNNRGINLESGYSFTTRVLDVIRNNGFDVIESGASVKILSRRSSNLSGRLSPNVYLDGVIISDFLETIQYLTVSEIDELYVARTGFGMDGAGGSINIFTKNSIGLKNSRKSDFKNSKIKIGFSMPKKYYSPFYNKAQEETFSKIGVLHWLPNLKPNKREEFVFKIPNYYYESINLYIEGMDEDGSLISTVKTFQLN</sequence>
<keyword evidence="1" id="KW-0732">Signal</keyword>
<protein>
    <submittedName>
        <fullName evidence="2">Plug domain-containing protein</fullName>
    </submittedName>
</protein>
<evidence type="ECO:0000313" key="2">
    <source>
        <dbReference type="EMBL" id="GAA3780858.1"/>
    </source>
</evidence>
<accession>A0ABP7H3D6</accession>
<organism evidence="2 3">
    <name type="scientific">Corallibacter vietnamensis</name>
    <dbReference type="NCBI Taxonomy" id="904130"/>
    <lineage>
        <taxon>Bacteria</taxon>
        <taxon>Pseudomonadati</taxon>
        <taxon>Bacteroidota</taxon>
        <taxon>Flavobacteriia</taxon>
        <taxon>Flavobacteriales</taxon>
        <taxon>Flavobacteriaceae</taxon>
        <taxon>Corallibacter</taxon>
    </lineage>
</organism>
<dbReference type="RefSeq" id="WP_344728205.1">
    <property type="nucleotide sequence ID" value="NZ_BAABBI010000001.1"/>
</dbReference>
<proteinExistence type="predicted"/>
<dbReference type="Gene3D" id="2.60.40.1930">
    <property type="match status" value="1"/>
</dbReference>
<evidence type="ECO:0000313" key="3">
    <source>
        <dbReference type="Proteomes" id="UP001501456"/>
    </source>
</evidence>
<feature type="chain" id="PRO_5045511339" evidence="1">
    <location>
        <begin position="21"/>
        <end position="785"/>
    </location>
</feature>
<dbReference type="Proteomes" id="UP001501456">
    <property type="component" value="Unassembled WGS sequence"/>
</dbReference>
<keyword evidence="3" id="KW-1185">Reference proteome</keyword>
<dbReference type="EMBL" id="BAABBI010000001">
    <property type="protein sequence ID" value="GAA3780858.1"/>
    <property type="molecule type" value="Genomic_DNA"/>
</dbReference>
<feature type="signal peptide" evidence="1">
    <location>
        <begin position="1"/>
        <end position="20"/>
    </location>
</feature>
<comment type="caution">
    <text evidence="2">The sequence shown here is derived from an EMBL/GenBank/DDBJ whole genome shotgun (WGS) entry which is preliminary data.</text>
</comment>
<gene>
    <name evidence="2" type="ORF">GCM10022271_11370</name>
</gene>
<name>A0ABP7H3D6_9FLAO</name>
<evidence type="ECO:0000256" key="1">
    <source>
        <dbReference type="SAM" id="SignalP"/>
    </source>
</evidence>
<reference evidence="3" key="1">
    <citation type="journal article" date="2019" name="Int. J. Syst. Evol. Microbiol.">
        <title>The Global Catalogue of Microorganisms (GCM) 10K type strain sequencing project: providing services to taxonomists for standard genome sequencing and annotation.</title>
        <authorList>
            <consortium name="The Broad Institute Genomics Platform"/>
            <consortium name="The Broad Institute Genome Sequencing Center for Infectious Disease"/>
            <person name="Wu L."/>
            <person name="Ma J."/>
        </authorList>
    </citation>
    <scope>NUCLEOTIDE SEQUENCE [LARGE SCALE GENOMIC DNA]</scope>
    <source>
        <strain evidence="3">JCM 17525</strain>
    </source>
</reference>